<keyword evidence="1" id="KW-1133">Transmembrane helix</keyword>
<dbReference type="EMBL" id="RIAX01000004">
    <property type="protein sequence ID" value="RNF39767.1"/>
    <property type="molecule type" value="Genomic_DNA"/>
</dbReference>
<dbReference type="RefSeq" id="WP_123164962.1">
    <property type="nucleotide sequence ID" value="NZ_RIAX01000004.1"/>
</dbReference>
<dbReference type="AlphaFoldDB" id="A0A3M8P7X8"/>
<keyword evidence="1" id="KW-0472">Membrane</keyword>
<dbReference type="Proteomes" id="UP000275473">
    <property type="component" value="Unassembled WGS sequence"/>
</dbReference>
<protein>
    <recommendedName>
        <fullName evidence="4">SLC13 family permease</fullName>
    </recommendedName>
</protein>
<keyword evidence="3" id="KW-1185">Reference proteome</keyword>
<evidence type="ECO:0000256" key="1">
    <source>
        <dbReference type="SAM" id="Phobius"/>
    </source>
</evidence>
<dbReference type="OrthoDB" id="3171527at2"/>
<keyword evidence="1" id="KW-0812">Transmembrane</keyword>
<reference evidence="2 3" key="1">
    <citation type="journal article" date="2018" name="Int. J. Syst. Evol. Microbiol.">
        <title>Planococcus salinus sp. nov., a moderately halophilic bacterium isolated from a saline-alkali soil.</title>
        <authorList>
            <person name="Gan L."/>
        </authorList>
    </citation>
    <scope>NUCLEOTIDE SEQUENCE [LARGE SCALE GENOMIC DNA]</scope>
    <source>
        <strain evidence="2 3">LCB217</strain>
    </source>
</reference>
<feature type="transmembrane region" description="Helical" evidence="1">
    <location>
        <begin position="21"/>
        <end position="44"/>
    </location>
</feature>
<feature type="transmembrane region" description="Helical" evidence="1">
    <location>
        <begin position="195"/>
        <end position="214"/>
    </location>
</feature>
<sequence>MKPIIRPLGTLLMGGLYLLSLFFPIPYVSFGISLLALLVLISYFPYLNRLGKTVITALTVSALLLDLSWEGLQQFFFGLETNLNVLAIFIFVPLLSIPIQRGNYLQYIEVIFSFSIKKTHHLYLFSTVSAVSIGSVMNMGALPILYQLTETESFKDFATLRTKALNRGFVLAFMGSPYFVSIGLVISYFDVTWLQILPIGLVLGILFISIGVLMEKKRALAIPQTFEAPDAAALKKARRKVLELLAIIGALTAAIMIAQSYSPLSVLALIPIASIITSVTWSYAISTKEEFVHDYRSFFSDKLPAMGNELATFIVAGAFGTALLNNGIGEGIMYLLEALNITHVLMLIPLMALFFIIPAMLGVHPLITATILAITLSQASLFDDAHLFVSLGLLYSWMASILISPFSGVNLLMGAITRKNSFEIALKDNLGFGLFMWVVCYAATVLLYFVL</sequence>
<feature type="transmembrane region" description="Helical" evidence="1">
    <location>
        <begin position="264"/>
        <end position="285"/>
    </location>
</feature>
<evidence type="ECO:0000313" key="3">
    <source>
        <dbReference type="Proteomes" id="UP000275473"/>
    </source>
</evidence>
<evidence type="ECO:0008006" key="4">
    <source>
        <dbReference type="Google" id="ProtNLM"/>
    </source>
</evidence>
<accession>A0A3M8P7X8</accession>
<evidence type="ECO:0000313" key="2">
    <source>
        <dbReference type="EMBL" id="RNF39767.1"/>
    </source>
</evidence>
<feature type="transmembrane region" description="Helical" evidence="1">
    <location>
        <begin position="331"/>
        <end position="356"/>
    </location>
</feature>
<feature type="transmembrane region" description="Helical" evidence="1">
    <location>
        <begin position="122"/>
        <end position="148"/>
    </location>
</feature>
<feature type="transmembrane region" description="Helical" evidence="1">
    <location>
        <begin position="241"/>
        <end position="258"/>
    </location>
</feature>
<gene>
    <name evidence="2" type="ORF">EEX84_07310</name>
</gene>
<proteinExistence type="predicted"/>
<feature type="transmembrane region" description="Helical" evidence="1">
    <location>
        <begin position="429"/>
        <end position="450"/>
    </location>
</feature>
<feature type="transmembrane region" description="Helical" evidence="1">
    <location>
        <begin position="81"/>
        <end position="99"/>
    </location>
</feature>
<feature type="transmembrane region" description="Helical" evidence="1">
    <location>
        <begin position="394"/>
        <end position="417"/>
    </location>
</feature>
<organism evidence="2 3">
    <name type="scientific">Planococcus salinus</name>
    <dbReference type="NCBI Taxonomy" id="1848460"/>
    <lineage>
        <taxon>Bacteria</taxon>
        <taxon>Bacillati</taxon>
        <taxon>Bacillota</taxon>
        <taxon>Bacilli</taxon>
        <taxon>Bacillales</taxon>
        <taxon>Caryophanaceae</taxon>
        <taxon>Planococcus</taxon>
    </lineage>
</organism>
<comment type="caution">
    <text evidence="2">The sequence shown here is derived from an EMBL/GenBank/DDBJ whole genome shotgun (WGS) entry which is preliminary data.</text>
</comment>
<name>A0A3M8P7X8_9BACL</name>
<feature type="transmembrane region" description="Helical" evidence="1">
    <location>
        <begin position="169"/>
        <end position="189"/>
    </location>
</feature>
<feature type="transmembrane region" description="Helical" evidence="1">
    <location>
        <begin position="306"/>
        <end position="325"/>
    </location>
</feature>